<dbReference type="InterPro" id="IPR036273">
    <property type="entry name" value="CRAL/TRIO_N_dom_sf"/>
</dbReference>
<reference evidence="4" key="2">
    <citation type="submission" date="2025-04" db="UniProtKB">
        <authorList>
            <consortium name="RefSeq"/>
        </authorList>
    </citation>
    <scope>IDENTIFICATION</scope>
    <source>
        <strain evidence="4">DH4</strain>
        <tissue evidence="4">Whole body</tissue>
    </source>
</reference>
<dbReference type="SUPFAM" id="SSF52087">
    <property type="entry name" value="CRAL/TRIO domain"/>
    <property type="match status" value="1"/>
</dbReference>
<dbReference type="Gene3D" id="3.40.525.10">
    <property type="entry name" value="CRAL-TRIO lipid binding domain"/>
    <property type="match status" value="1"/>
</dbReference>
<feature type="domain" description="CRAL-TRIO" evidence="1">
    <location>
        <begin position="102"/>
        <end position="262"/>
    </location>
</feature>
<organism evidence="2">
    <name type="scientific">Apis mellifera</name>
    <name type="common">Honeybee</name>
    <dbReference type="NCBI Taxonomy" id="7460"/>
    <lineage>
        <taxon>Eukaryota</taxon>
        <taxon>Metazoa</taxon>
        <taxon>Ecdysozoa</taxon>
        <taxon>Arthropoda</taxon>
        <taxon>Hexapoda</taxon>
        <taxon>Insecta</taxon>
        <taxon>Pterygota</taxon>
        <taxon>Neoptera</taxon>
        <taxon>Endopterygota</taxon>
        <taxon>Hymenoptera</taxon>
        <taxon>Apocrita</taxon>
        <taxon>Aculeata</taxon>
        <taxon>Apoidea</taxon>
        <taxon>Anthophila</taxon>
        <taxon>Apidae</taxon>
        <taxon>Apis</taxon>
    </lineage>
</organism>
<accession>A0A8B9B6X9</accession>
<dbReference type="PANTHER" id="PTHR10174:SF166">
    <property type="entry name" value="LD40136P"/>
    <property type="match status" value="1"/>
</dbReference>
<dbReference type="SMART" id="SM01100">
    <property type="entry name" value="CRAL_TRIO_N"/>
    <property type="match status" value="1"/>
</dbReference>
<dbReference type="InterPro" id="IPR036865">
    <property type="entry name" value="CRAL-TRIO_dom_sf"/>
</dbReference>
<dbReference type="GO" id="GO:1902936">
    <property type="term" value="F:phosphatidylinositol bisphosphate binding"/>
    <property type="evidence" value="ECO:0007669"/>
    <property type="project" value="TreeGrafter"/>
</dbReference>
<gene>
    <name evidence="4" type="primary">LOC551703</name>
</gene>
<dbReference type="PROSITE" id="PS50191">
    <property type="entry name" value="CRAL_TRIO"/>
    <property type="match status" value="1"/>
</dbReference>
<dbReference type="SMART" id="SM00516">
    <property type="entry name" value="SEC14"/>
    <property type="match status" value="1"/>
</dbReference>
<dbReference type="InterPro" id="IPR001251">
    <property type="entry name" value="CRAL-TRIO_dom"/>
</dbReference>
<dbReference type="Gene3D" id="1.10.8.20">
    <property type="entry name" value="N-terminal domain of phosphatidylinositol transfer protein sec14p"/>
    <property type="match status" value="1"/>
</dbReference>
<dbReference type="PRINTS" id="PR00180">
    <property type="entry name" value="CRETINALDHBP"/>
</dbReference>
<evidence type="ECO:0000313" key="3">
    <source>
        <dbReference type="Proteomes" id="UP000005203"/>
    </source>
</evidence>
<dbReference type="CDD" id="cd00170">
    <property type="entry name" value="SEC14"/>
    <property type="match status" value="1"/>
</dbReference>
<dbReference type="RefSeq" id="XP_624095.3">
    <property type="nucleotide sequence ID" value="XM_624092.6"/>
</dbReference>
<reference evidence="2" key="1">
    <citation type="submission" date="2021-01" db="UniProtKB">
        <authorList>
            <consortium name="EnsemblMetazoa"/>
        </authorList>
    </citation>
    <scope>IDENTIFICATION</scope>
    <source>
        <strain evidence="2">DH4</strain>
    </source>
</reference>
<evidence type="ECO:0000313" key="2">
    <source>
        <dbReference type="EnsemblMetazoa" id="XP_624095"/>
    </source>
</evidence>
<dbReference type="Pfam" id="PF00650">
    <property type="entry name" value="CRAL_TRIO"/>
    <property type="match status" value="1"/>
</dbReference>
<dbReference type="InterPro" id="IPR011074">
    <property type="entry name" value="CRAL/TRIO_N_dom"/>
</dbReference>
<dbReference type="AlphaFoldDB" id="A0A7M7TFW6"/>
<sequence length="314" mass="36585">MMAKLKEEDYGCALSEATKTIARFELREDDATREEALKQFRHWIQKHPNIKHCRTDAAFLLRFLRTKKFSVPMAEEMLERYLTIRQMYPNWFQNLDIEDRDIEAIIDAGYLIPLMERDRHGRRVILSCAGRFDPYKYTSAQMARAHSLVVEALMDDEENQVRGYTHINDESGLTMGHLSAWSLTDIRNMLRCIQNSTPMRHKETHFVNIPTCAIKIIEFGISLLNDKLKNRILVHKSLDELKSAIDPSILPKEYGGEIPLSEMIANFKKTLKEQRNRIKNLDDMYIEISSTDCQYVSNDDLCGISGFFRKLEVD</sequence>
<evidence type="ECO:0000313" key="4">
    <source>
        <dbReference type="RefSeq" id="XP_624095.3"/>
    </source>
</evidence>
<keyword evidence="3" id="KW-1185">Reference proteome</keyword>
<dbReference type="Gene3D" id="1.20.5.1200">
    <property type="entry name" value="Alpha-tocopherol transfer"/>
    <property type="match status" value="1"/>
</dbReference>
<reference evidence="3" key="3">
    <citation type="submission" date="2025-05" db="UniProtKB">
        <authorList>
            <consortium name="RefSeq"/>
        </authorList>
    </citation>
    <scope>NUCLEOTIDE SEQUENCE [LARGE SCALE GENOMIC DNA]</scope>
    <source>
        <strain evidence="3">DH4</strain>
    </source>
</reference>
<evidence type="ECO:0000259" key="1">
    <source>
        <dbReference type="PROSITE" id="PS50191"/>
    </source>
</evidence>
<dbReference type="SUPFAM" id="SSF46938">
    <property type="entry name" value="CRAL/TRIO N-terminal domain"/>
    <property type="match status" value="1"/>
</dbReference>
<name>A0A7M7TFW6_APIME</name>
<dbReference type="PANTHER" id="PTHR10174">
    <property type="entry name" value="ALPHA-TOCOPHEROL TRANSFER PROTEIN-RELATED"/>
    <property type="match status" value="1"/>
</dbReference>
<dbReference type="Pfam" id="PF03765">
    <property type="entry name" value="CRAL_TRIO_N"/>
    <property type="match status" value="1"/>
</dbReference>
<accession>A0A7M7TFW6</accession>
<proteinExistence type="predicted"/>
<dbReference type="GO" id="GO:0016020">
    <property type="term" value="C:membrane"/>
    <property type="evidence" value="ECO:0007669"/>
    <property type="project" value="TreeGrafter"/>
</dbReference>
<dbReference type="EnsemblMetazoa" id="XM_624092">
    <property type="protein sequence ID" value="XP_624095"/>
    <property type="gene ID" value="LOC551703"/>
</dbReference>
<dbReference type="Proteomes" id="UP000005203">
    <property type="component" value="Linkage group LG1"/>
</dbReference>
<dbReference type="OrthoDB" id="1434354at2759"/>
<dbReference type="GeneID" id="551703"/>
<dbReference type="KEGG" id="ame:551703"/>
<protein>
    <submittedName>
        <fullName evidence="4">Clavesin-2</fullName>
    </submittedName>
</protein>